<dbReference type="InterPro" id="IPR051531">
    <property type="entry name" value="N-acetyltransferase"/>
</dbReference>
<dbReference type="EMBL" id="BAAAZO010000010">
    <property type="protein sequence ID" value="GAA3626831.1"/>
    <property type="molecule type" value="Genomic_DNA"/>
</dbReference>
<gene>
    <name evidence="2" type="ORF">GCM10022223_50130</name>
</gene>
<dbReference type="Gene3D" id="3.40.630.30">
    <property type="match status" value="1"/>
</dbReference>
<comment type="caution">
    <text evidence="2">The sequence shown here is derived from an EMBL/GenBank/DDBJ whole genome shotgun (WGS) entry which is preliminary data.</text>
</comment>
<sequence>MTQAPLRTSHLVLVPLTPAHLPQEIELDSDPDVMRYLFNGRPRPLEDIVAAHHRRLAVGKDHPGYGFWAGLLDGAFVGWWLLEPSIGRDGEAEIGYRLLPTFWRRGLASEGSVELLRHAFEDLRLQRVFGATMAVNQGSRATMSKIGLRHVRTFHQHWDEPIPGSEQGEVEYAITREEWLDRS</sequence>
<evidence type="ECO:0000313" key="3">
    <source>
        <dbReference type="Proteomes" id="UP001501074"/>
    </source>
</evidence>
<protein>
    <submittedName>
        <fullName evidence="2">GNAT family N-acetyltransferase</fullName>
    </submittedName>
</protein>
<feature type="domain" description="N-acetyltransferase" evidence="1">
    <location>
        <begin position="11"/>
        <end position="177"/>
    </location>
</feature>
<dbReference type="Proteomes" id="UP001501074">
    <property type="component" value="Unassembled WGS sequence"/>
</dbReference>
<accession>A0ABP7A8A3</accession>
<dbReference type="PROSITE" id="PS51186">
    <property type="entry name" value="GNAT"/>
    <property type="match status" value="1"/>
</dbReference>
<dbReference type="InterPro" id="IPR000182">
    <property type="entry name" value="GNAT_dom"/>
</dbReference>
<dbReference type="RefSeq" id="WP_231488820.1">
    <property type="nucleotide sequence ID" value="NZ_BAAAZO010000010.1"/>
</dbReference>
<dbReference type="Pfam" id="PF13302">
    <property type="entry name" value="Acetyltransf_3"/>
    <property type="match status" value="1"/>
</dbReference>
<dbReference type="InterPro" id="IPR016181">
    <property type="entry name" value="Acyl_CoA_acyltransferase"/>
</dbReference>
<dbReference type="SUPFAM" id="SSF55729">
    <property type="entry name" value="Acyl-CoA N-acyltransferases (Nat)"/>
    <property type="match status" value="1"/>
</dbReference>
<dbReference type="PANTHER" id="PTHR43792">
    <property type="entry name" value="GNAT FAMILY, PUTATIVE (AFU_ORTHOLOGUE AFUA_3G00765)-RELATED-RELATED"/>
    <property type="match status" value="1"/>
</dbReference>
<dbReference type="CDD" id="cd04301">
    <property type="entry name" value="NAT_SF"/>
    <property type="match status" value="1"/>
</dbReference>
<dbReference type="PANTHER" id="PTHR43792:SF16">
    <property type="entry name" value="N-ACETYLTRANSFERASE DOMAIN-CONTAINING PROTEIN"/>
    <property type="match status" value="1"/>
</dbReference>
<organism evidence="2 3">
    <name type="scientific">Kineosporia mesophila</name>
    <dbReference type="NCBI Taxonomy" id="566012"/>
    <lineage>
        <taxon>Bacteria</taxon>
        <taxon>Bacillati</taxon>
        <taxon>Actinomycetota</taxon>
        <taxon>Actinomycetes</taxon>
        <taxon>Kineosporiales</taxon>
        <taxon>Kineosporiaceae</taxon>
        <taxon>Kineosporia</taxon>
    </lineage>
</organism>
<reference evidence="3" key="1">
    <citation type="journal article" date="2019" name="Int. J. Syst. Evol. Microbiol.">
        <title>The Global Catalogue of Microorganisms (GCM) 10K type strain sequencing project: providing services to taxonomists for standard genome sequencing and annotation.</title>
        <authorList>
            <consortium name="The Broad Institute Genomics Platform"/>
            <consortium name="The Broad Institute Genome Sequencing Center for Infectious Disease"/>
            <person name="Wu L."/>
            <person name="Ma J."/>
        </authorList>
    </citation>
    <scope>NUCLEOTIDE SEQUENCE [LARGE SCALE GENOMIC DNA]</scope>
    <source>
        <strain evidence="3">JCM 16902</strain>
    </source>
</reference>
<evidence type="ECO:0000313" key="2">
    <source>
        <dbReference type="EMBL" id="GAA3626831.1"/>
    </source>
</evidence>
<name>A0ABP7A8A3_9ACTN</name>
<keyword evidence="3" id="KW-1185">Reference proteome</keyword>
<evidence type="ECO:0000259" key="1">
    <source>
        <dbReference type="PROSITE" id="PS51186"/>
    </source>
</evidence>
<proteinExistence type="predicted"/>